<name>A0ABX1VLM6_9PLAN</name>
<gene>
    <name evidence="3" type="primary">dehH2</name>
    <name evidence="3" type="ORF">LzC2_42730</name>
</gene>
<dbReference type="InterPro" id="IPR023198">
    <property type="entry name" value="PGP-like_dom2"/>
</dbReference>
<dbReference type="PRINTS" id="PR00413">
    <property type="entry name" value="HADHALOGNASE"/>
</dbReference>
<dbReference type="PANTHER" id="PTHR43316:SF3">
    <property type="entry name" value="HALOACID DEHALOGENASE, TYPE II (AFU_ORTHOLOGUE AFUA_2G07750)-RELATED"/>
    <property type="match status" value="1"/>
</dbReference>
<evidence type="ECO:0000256" key="2">
    <source>
        <dbReference type="ARBA" id="ARBA00022801"/>
    </source>
</evidence>
<keyword evidence="4" id="KW-1185">Reference proteome</keyword>
<dbReference type="InterPro" id="IPR023214">
    <property type="entry name" value="HAD_sf"/>
</dbReference>
<dbReference type="Gene3D" id="3.40.50.1000">
    <property type="entry name" value="HAD superfamily/HAD-like"/>
    <property type="match status" value="1"/>
</dbReference>
<comment type="similarity">
    <text evidence="1">Belongs to the HAD-like hydrolase superfamily. S-2-haloalkanoic acid dehalogenase family.</text>
</comment>
<dbReference type="InterPro" id="IPR036412">
    <property type="entry name" value="HAD-like_sf"/>
</dbReference>
<evidence type="ECO:0000313" key="4">
    <source>
        <dbReference type="Proteomes" id="UP000609651"/>
    </source>
</evidence>
<dbReference type="SUPFAM" id="SSF56784">
    <property type="entry name" value="HAD-like"/>
    <property type="match status" value="1"/>
</dbReference>
<dbReference type="Proteomes" id="UP000609651">
    <property type="component" value="Unassembled WGS sequence"/>
</dbReference>
<protein>
    <submittedName>
        <fullName evidence="3">Haloacetate dehalogenase H-2</fullName>
        <ecNumber evidence="3">3.8.1.3</ecNumber>
    </submittedName>
</protein>
<dbReference type="Gene3D" id="1.10.150.240">
    <property type="entry name" value="Putative phosphatase, domain 2"/>
    <property type="match status" value="1"/>
</dbReference>
<keyword evidence="2 3" id="KW-0378">Hydrolase</keyword>
<evidence type="ECO:0000313" key="3">
    <source>
        <dbReference type="EMBL" id="NNJ28161.1"/>
    </source>
</evidence>
<proteinExistence type="inferred from homology"/>
<dbReference type="NCBIfam" id="TIGR01428">
    <property type="entry name" value="HAD_type_II"/>
    <property type="match status" value="1"/>
</dbReference>
<dbReference type="EC" id="3.8.1.3" evidence="3"/>
<dbReference type="InterPro" id="IPR051540">
    <property type="entry name" value="S-2-haloacid_dehalogenase"/>
</dbReference>
<dbReference type="EMBL" id="WTPX01000327">
    <property type="protein sequence ID" value="NNJ28161.1"/>
    <property type="molecule type" value="Genomic_DNA"/>
</dbReference>
<comment type="caution">
    <text evidence="3">The sequence shown here is derived from an EMBL/GenBank/DDBJ whole genome shotgun (WGS) entry which is preliminary data.</text>
</comment>
<dbReference type="PANTHER" id="PTHR43316">
    <property type="entry name" value="HYDROLASE, HALOACID DELAHOGENASE-RELATED"/>
    <property type="match status" value="1"/>
</dbReference>
<dbReference type="GO" id="GO:0018785">
    <property type="term" value="F:haloacetate dehalogenase activity"/>
    <property type="evidence" value="ECO:0007669"/>
    <property type="project" value="UniProtKB-EC"/>
</dbReference>
<dbReference type="Pfam" id="PF00702">
    <property type="entry name" value="Hydrolase"/>
    <property type="match status" value="1"/>
</dbReference>
<organism evidence="3 4">
    <name type="scientific">Alienimonas chondri</name>
    <dbReference type="NCBI Taxonomy" id="2681879"/>
    <lineage>
        <taxon>Bacteria</taxon>
        <taxon>Pseudomonadati</taxon>
        <taxon>Planctomycetota</taxon>
        <taxon>Planctomycetia</taxon>
        <taxon>Planctomycetales</taxon>
        <taxon>Planctomycetaceae</taxon>
        <taxon>Alienimonas</taxon>
    </lineage>
</organism>
<dbReference type="InterPro" id="IPR006439">
    <property type="entry name" value="HAD-SF_hydro_IA"/>
</dbReference>
<dbReference type="InterPro" id="IPR006328">
    <property type="entry name" value="2-HAD"/>
</dbReference>
<dbReference type="NCBIfam" id="TIGR01493">
    <property type="entry name" value="HAD-SF-IA-v2"/>
    <property type="match status" value="1"/>
</dbReference>
<evidence type="ECO:0000256" key="1">
    <source>
        <dbReference type="ARBA" id="ARBA00008106"/>
    </source>
</evidence>
<sequence>MGDRYEDFGVIGAATLRMLAANHEIDLSAEQAARALAPIRSLPPHPDVEPALKQLTDAGYRLVTLTNSSAAGVKAQMENSGLQRYLSDRLSVETVGLFKPHAHVYRWAARQVGESVEDCLLIAAHGWDVAGAAWAGMRTCFLARPGKQLYPLAPPPTLLKADLLEAAQKLIALPR</sequence>
<accession>A0ABX1VLM6</accession>
<reference evidence="3 4" key="1">
    <citation type="journal article" date="2020" name="Syst. Appl. Microbiol.">
        <title>Alienimonas chondri sp. nov., a novel planctomycete isolated from the biofilm of the red alga Chondrus crispus.</title>
        <authorList>
            <person name="Vitorino I."/>
            <person name="Albuquerque L."/>
            <person name="Wiegand S."/>
            <person name="Kallscheuer N."/>
            <person name="da Costa M.S."/>
            <person name="Lobo-da-Cunha A."/>
            <person name="Jogler C."/>
            <person name="Lage O.M."/>
        </authorList>
    </citation>
    <scope>NUCLEOTIDE SEQUENCE [LARGE SCALE GENOMIC DNA]</scope>
    <source>
        <strain evidence="3 4">LzC2</strain>
    </source>
</reference>